<dbReference type="RefSeq" id="WP_245604004.1">
    <property type="nucleotide sequence ID" value="NZ_CP011267.1"/>
</dbReference>
<feature type="transmembrane region" description="Helical" evidence="11">
    <location>
        <begin position="162"/>
        <end position="187"/>
    </location>
</feature>
<feature type="transmembrane region" description="Helical" evidence="11">
    <location>
        <begin position="287"/>
        <end position="307"/>
    </location>
</feature>
<dbReference type="GeneID" id="24804138"/>
<keyword evidence="9" id="KW-0407">Ion channel</keyword>
<keyword evidence="10" id="KW-0129">CBS domain</keyword>
<dbReference type="AlphaFoldDB" id="A0A0F7IFF3"/>
<evidence type="ECO:0000256" key="9">
    <source>
        <dbReference type="ARBA" id="ARBA00023303"/>
    </source>
</evidence>
<keyword evidence="14" id="KW-1185">Reference proteome</keyword>
<dbReference type="SUPFAM" id="SSF54631">
    <property type="entry name" value="CBS-domain pair"/>
    <property type="match status" value="1"/>
</dbReference>
<feature type="transmembrane region" description="Helical" evidence="11">
    <location>
        <begin position="240"/>
        <end position="267"/>
    </location>
</feature>
<evidence type="ECO:0000256" key="7">
    <source>
        <dbReference type="ARBA" id="ARBA00023173"/>
    </source>
</evidence>
<dbReference type="PROSITE" id="PS51371">
    <property type="entry name" value="CBS"/>
    <property type="match status" value="2"/>
</dbReference>
<keyword evidence="5" id="KW-0406">Ion transport</keyword>
<keyword evidence="3 11" id="KW-0812">Transmembrane</keyword>
<keyword evidence="8" id="KW-0868">Chloride</keyword>
<dbReference type="InterPro" id="IPR046342">
    <property type="entry name" value="CBS_dom_sf"/>
</dbReference>
<dbReference type="InterPro" id="IPR000644">
    <property type="entry name" value="CBS_dom"/>
</dbReference>
<feature type="transmembrane region" description="Helical" evidence="11">
    <location>
        <begin position="375"/>
        <end position="398"/>
    </location>
</feature>
<feature type="transmembrane region" description="Helical" evidence="11">
    <location>
        <begin position="199"/>
        <end position="219"/>
    </location>
</feature>
<evidence type="ECO:0000256" key="3">
    <source>
        <dbReference type="ARBA" id="ARBA00022692"/>
    </source>
</evidence>
<dbReference type="PANTHER" id="PTHR43427:SF6">
    <property type="entry name" value="CHLORIDE CHANNEL PROTEIN CLC-E"/>
    <property type="match status" value="1"/>
</dbReference>
<dbReference type="GO" id="GO:0005254">
    <property type="term" value="F:chloride channel activity"/>
    <property type="evidence" value="ECO:0007669"/>
    <property type="project" value="UniProtKB-KW"/>
</dbReference>
<dbReference type="KEGG" id="gah:GAH_01569"/>
<feature type="transmembrane region" description="Helical" evidence="11">
    <location>
        <begin position="404"/>
        <end position="422"/>
    </location>
</feature>
<organism evidence="13 14">
    <name type="scientific">Geoglobus ahangari</name>
    <dbReference type="NCBI Taxonomy" id="113653"/>
    <lineage>
        <taxon>Archaea</taxon>
        <taxon>Methanobacteriati</taxon>
        <taxon>Methanobacteriota</taxon>
        <taxon>Archaeoglobi</taxon>
        <taxon>Archaeoglobales</taxon>
        <taxon>Archaeoglobaceae</taxon>
        <taxon>Geoglobus</taxon>
    </lineage>
</organism>
<dbReference type="CDD" id="cd00400">
    <property type="entry name" value="Voltage_gated_ClC"/>
    <property type="match status" value="1"/>
</dbReference>
<dbReference type="GO" id="GO:0034707">
    <property type="term" value="C:chloride channel complex"/>
    <property type="evidence" value="ECO:0007669"/>
    <property type="project" value="UniProtKB-KW"/>
</dbReference>
<dbReference type="Pfam" id="PF00571">
    <property type="entry name" value="CBS"/>
    <property type="match status" value="2"/>
</dbReference>
<sequence>MDGLYSKSYFLMLVILTGLVSGLGAILLYTLIDLANTFFLENLGNLYLPSAYGEVKIFSFELPLPSVPYFILPAVGGLISGLIVYSFAPEAEGHGTDAVIRAFHREKGIIRPRVPIVKAIATAFTIGSGGSAGREGPVAQIGAGFGSAIAQVLNLTDRERRLLLVSGIAGGIGGIFRSPLGGALFAVEVLYRRDTETEGLIYAFISSIISYLVLTAYLFQFHHEMPGSIFRTPDVRITGFGDVILFAITGVACAVVAVVYVKTFYFVHDTFKKFRIKNWLKPTIGGLITGIIAIAAPQTLGMGYGFVQLALNNKLALEVILLIIVGKILATSFTVASGGSGGVFAPSIVIGSMVGALIGHLAGVLFPGHSVVPSAFVIVGMGAFISAVAKTPITSIIMVLEMSGGYQLLPAIMTASAISYILSGDVSIYREQVETRADSPAHRRELVKDILEGLTVRDAMTKAEEVITVSPNNSLEDVLYLIQKTGHLGFPVTEDGRLVGIITLSDITRIPDEKRSELKVEDVMNRSVISVTPDENLENALKILIKNDIGRLPVVEEGRLVGIITRSDIMKAHARELARLGI</sequence>
<accession>A0A0F7IFF3</accession>
<dbReference type="Gene3D" id="1.10.3080.10">
    <property type="entry name" value="Clc chloride channel"/>
    <property type="match status" value="1"/>
</dbReference>
<dbReference type="FunCoup" id="A0A0F7IFF3">
    <property type="interactions" value="11"/>
</dbReference>
<feature type="transmembrane region" description="Helical" evidence="11">
    <location>
        <begin position="69"/>
        <end position="88"/>
    </location>
</feature>
<evidence type="ECO:0000256" key="5">
    <source>
        <dbReference type="ARBA" id="ARBA00023065"/>
    </source>
</evidence>
<feature type="transmembrane region" description="Helical" evidence="11">
    <location>
        <begin position="319"/>
        <end position="337"/>
    </location>
</feature>
<evidence type="ECO:0000313" key="14">
    <source>
        <dbReference type="Proteomes" id="UP000034723"/>
    </source>
</evidence>
<reference evidence="13 14" key="1">
    <citation type="submission" date="2015-04" db="EMBL/GenBank/DDBJ databases">
        <title>The complete genome sequence of the hyperthermophilic, obligate iron-reducing archaeon Geoglobus ahangari strain 234T.</title>
        <authorList>
            <person name="Manzella M.P."/>
            <person name="Holmes D.E."/>
            <person name="Rocheleau J.M."/>
            <person name="Chung A."/>
            <person name="Reguera G."/>
            <person name="Kashefi K."/>
        </authorList>
    </citation>
    <scope>NUCLEOTIDE SEQUENCE [LARGE SCALE GENOMIC DNA]</scope>
    <source>
        <strain evidence="13 14">234</strain>
    </source>
</reference>
<dbReference type="STRING" id="113653.GAH_01569"/>
<feature type="domain" description="CBS" evidence="12">
    <location>
        <begin position="460"/>
        <end position="517"/>
    </location>
</feature>
<dbReference type="Pfam" id="PF00654">
    <property type="entry name" value="Voltage_CLC"/>
    <property type="match status" value="1"/>
</dbReference>
<evidence type="ECO:0000259" key="12">
    <source>
        <dbReference type="PROSITE" id="PS51371"/>
    </source>
</evidence>
<evidence type="ECO:0000313" key="13">
    <source>
        <dbReference type="EMBL" id="AKG91143.1"/>
    </source>
</evidence>
<dbReference type="PATRIC" id="fig|113653.22.peg.1547"/>
<keyword evidence="6 11" id="KW-0472">Membrane</keyword>
<evidence type="ECO:0000256" key="4">
    <source>
        <dbReference type="ARBA" id="ARBA00022989"/>
    </source>
</evidence>
<comment type="subcellular location">
    <subcellularLocation>
        <location evidence="1">Membrane</location>
        <topology evidence="1">Multi-pass membrane protein</topology>
    </subcellularLocation>
</comment>
<dbReference type="SUPFAM" id="SSF81340">
    <property type="entry name" value="Clc chloride channel"/>
    <property type="match status" value="1"/>
</dbReference>
<dbReference type="PANTHER" id="PTHR43427">
    <property type="entry name" value="CHLORIDE CHANNEL PROTEIN CLC-E"/>
    <property type="match status" value="1"/>
</dbReference>
<dbReference type="Proteomes" id="UP000034723">
    <property type="component" value="Chromosome"/>
</dbReference>
<feature type="transmembrane region" description="Helical" evidence="11">
    <location>
        <begin position="9"/>
        <end position="32"/>
    </location>
</feature>
<dbReference type="InParanoid" id="A0A0F7IFF3"/>
<evidence type="ECO:0000256" key="10">
    <source>
        <dbReference type="PROSITE-ProRule" id="PRU00703"/>
    </source>
</evidence>
<dbReference type="HOGENOM" id="CLU_015263_5_3_2"/>
<protein>
    <submittedName>
        <fullName evidence="13">Chloride channel protein EriC</fullName>
    </submittedName>
</protein>
<evidence type="ECO:0000256" key="1">
    <source>
        <dbReference type="ARBA" id="ARBA00004141"/>
    </source>
</evidence>
<evidence type="ECO:0000256" key="6">
    <source>
        <dbReference type="ARBA" id="ARBA00023136"/>
    </source>
</evidence>
<evidence type="ECO:0000256" key="8">
    <source>
        <dbReference type="ARBA" id="ARBA00023214"/>
    </source>
</evidence>
<dbReference type="Gene3D" id="3.10.580.10">
    <property type="entry name" value="CBS-domain"/>
    <property type="match status" value="2"/>
</dbReference>
<dbReference type="InterPro" id="IPR014743">
    <property type="entry name" value="Cl-channel_core"/>
</dbReference>
<keyword evidence="2" id="KW-0813">Transport</keyword>
<proteinExistence type="predicted"/>
<dbReference type="InterPro" id="IPR001807">
    <property type="entry name" value="ClC"/>
</dbReference>
<keyword evidence="4 11" id="KW-1133">Transmembrane helix</keyword>
<feature type="domain" description="CBS" evidence="12">
    <location>
        <begin position="524"/>
        <end position="579"/>
    </location>
</feature>
<evidence type="ECO:0000256" key="2">
    <source>
        <dbReference type="ARBA" id="ARBA00022448"/>
    </source>
</evidence>
<feature type="transmembrane region" description="Helical" evidence="11">
    <location>
        <begin position="343"/>
        <end position="366"/>
    </location>
</feature>
<dbReference type="FunFam" id="1.10.3080.10:FF:000018">
    <property type="entry name" value="Chloride transporter, ClC family"/>
    <property type="match status" value="1"/>
</dbReference>
<evidence type="ECO:0000256" key="11">
    <source>
        <dbReference type="SAM" id="Phobius"/>
    </source>
</evidence>
<dbReference type="PRINTS" id="PR00762">
    <property type="entry name" value="CLCHANNEL"/>
</dbReference>
<gene>
    <name evidence="13" type="ORF">GAH_01569</name>
</gene>
<dbReference type="CDD" id="cd04801">
    <property type="entry name" value="CBS_pair_peptidase_M50"/>
    <property type="match status" value="1"/>
</dbReference>
<name>A0A0F7IFF3_9EURY</name>
<keyword evidence="7" id="KW-0869">Chloride channel</keyword>
<dbReference type="InterPro" id="IPR050368">
    <property type="entry name" value="ClC-type_chloride_channel"/>
</dbReference>
<dbReference type="SMART" id="SM00116">
    <property type="entry name" value="CBS"/>
    <property type="match status" value="2"/>
</dbReference>
<dbReference type="EMBL" id="CP011267">
    <property type="protein sequence ID" value="AKG91143.1"/>
    <property type="molecule type" value="Genomic_DNA"/>
</dbReference>